<dbReference type="eggNOG" id="ENOG502ZKD9">
    <property type="taxonomic scope" value="Bacteria"/>
</dbReference>
<accession>F5XIG2</accession>
<proteinExistence type="predicted"/>
<keyword evidence="2" id="KW-1185">Reference proteome</keyword>
<evidence type="ECO:0000313" key="1">
    <source>
        <dbReference type="EMBL" id="BAK38200.1"/>
    </source>
</evidence>
<evidence type="ECO:0000313" key="2">
    <source>
        <dbReference type="Proteomes" id="UP000007947"/>
    </source>
</evidence>
<dbReference type="STRING" id="1032480.MLP_51860"/>
<sequence length="70" mass="7046">MDPRVLTAARSRVNAGQNRSIGEAVSALALTGLATSSSSATTEANGLVLLPAAPGHVITDEMVAEALLDD</sequence>
<gene>
    <name evidence="1" type="ordered locus">MLP_51860</name>
</gene>
<dbReference type="AlphaFoldDB" id="F5XIG2"/>
<dbReference type="Proteomes" id="UP000007947">
    <property type="component" value="Chromosome"/>
</dbReference>
<protein>
    <submittedName>
        <fullName evidence="1">Uncharacterized protein</fullName>
    </submittedName>
</protein>
<reference evidence="1 2" key="1">
    <citation type="submission" date="2011-05" db="EMBL/GenBank/DDBJ databases">
        <title>Whole genome sequence of Microlunatus phosphovorus NM-1.</title>
        <authorList>
            <person name="Hosoyama A."/>
            <person name="Sasaki K."/>
            <person name="Harada T."/>
            <person name="Igarashi R."/>
            <person name="Kawakoshi A."/>
            <person name="Sasagawa M."/>
            <person name="Fukada J."/>
            <person name="Nakamura S."/>
            <person name="Katano Y."/>
            <person name="Hanada S."/>
            <person name="Kamagata Y."/>
            <person name="Nakamura N."/>
            <person name="Yamazaki S."/>
            <person name="Fujita N."/>
        </authorList>
    </citation>
    <scope>NUCLEOTIDE SEQUENCE [LARGE SCALE GENOMIC DNA]</scope>
    <source>
        <strain evidence="2">ATCC 700054 / DSM 10555 / JCM 9379 / NBRC 101784 / NCIMB 13414 / VKM Ac-1990 / NM-1</strain>
    </source>
</reference>
<organism evidence="1 2">
    <name type="scientific">Microlunatus phosphovorus (strain ATCC 700054 / DSM 10555 / JCM 9379 / NBRC 101784 / NCIMB 13414 / VKM Ac-1990 / NM-1)</name>
    <dbReference type="NCBI Taxonomy" id="1032480"/>
    <lineage>
        <taxon>Bacteria</taxon>
        <taxon>Bacillati</taxon>
        <taxon>Actinomycetota</taxon>
        <taxon>Actinomycetes</taxon>
        <taxon>Propionibacteriales</taxon>
        <taxon>Propionibacteriaceae</taxon>
        <taxon>Microlunatus</taxon>
    </lineage>
</organism>
<dbReference type="HOGENOM" id="CLU_2753380_0_0_11"/>
<dbReference type="EMBL" id="AP012204">
    <property type="protein sequence ID" value="BAK38200.1"/>
    <property type="molecule type" value="Genomic_DNA"/>
</dbReference>
<name>F5XIG2_MICPN</name>
<dbReference type="KEGG" id="mph:MLP_51860"/>